<dbReference type="EMBL" id="JACHGW010000003">
    <property type="protein sequence ID" value="MBB6051370.1"/>
    <property type="molecule type" value="Genomic_DNA"/>
</dbReference>
<protein>
    <submittedName>
        <fullName evidence="1">Uncharacterized protein</fullName>
    </submittedName>
</protein>
<accession>A0A7W9SS34</accession>
<evidence type="ECO:0000313" key="1">
    <source>
        <dbReference type="EMBL" id="MBB6051370.1"/>
    </source>
</evidence>
<reference evidence="1 2" key="1">
    <citation type="submission" date="2020-08" db="EMBL/GenBank/DDBJ databases">
        <title>Genomic Encyclopedia of Type Strains, Phase IV (KMG-IV): sequencing the most valuable type-strain genomes for metagenomic binning, comparative biology and taxonomic classification.</title>
        <authorList>
            <person name="Goeker M."/>
        </authorList>
    </citation>
    <scope>NUCLEOTIDE SEQUENCE [LARGE SCALE GENOMIC DNA]</scope>
    <source>
        <strain evidence="1 2">DSM 23562</strain>
    </source>
</reference>
<comment type="caution">
    <text evidence="1">The sequence shown here is derived from an EMBL/GenBank/DDBJ whole genome shotgun (WGS) entry which is preliminary data.</text>
</comment>
<dbReference type="Proteomes" id="UP000520814">
    <property type="component" value="Unassembled WGS sequence"/>
</dbReference>
<name>A0A7W9SS34_ARMRO</name>
<proteinExistence type="predicted"/>
<dbReference type="RefSeq" id="WP_184198196.1">
    <property type="nucleotide sequence ID" value="NZ_JACHGW010000003.1"/>
</dbReference>
<organism evidence="1 2">
    <name type="scientific">Armatimonas rosea</name>
    <dbReference type="NCBI Taxonomy" id="685828"/>
    <lineage>
        <taxon>Bacteria</taxon>
        <taxon>Bacillati</taxon>
        <taxon>Armatimonadota</taxon>
        <taxon>Armatimonadia</taxon>
        <taxon>Armatimonadales</taxon>
        <taxon>Armatimonadaceae</taxon>
        <taxon>Armatimonas</taxon>
    </lineage>
</organism>
<keyword evidence="2" id="KW-1185">Reference proteome</keyword>
<dbReference type="AlphaFoldDB" id="A0A7W9SS34"/>
<sequence>MVSVFLCALALTAPQPPISVRVTPERQLRLAPVTSQPLREVLAALEPLVAAQLTADEATGKLPVTQEGRPLSPERLLLSLTRQTSARLVVRYCFIPTDSLPPRERRLPLFLDRTVTTQRDLPLTLAAFGSRQGLLFEGPESLPPLKLRFQQEPLIRVLDTLAKRTQTRWEVRVRLEGGAPAGRVTDDATRYDRLQRDFQGLVQLSDSEREQELSEGLTRALALAPVPRTFALEQLTSQLEGVSALYRAIPDEHRERLTPLYQSLAQSYQSAFAPLRPSDQDTLAAVRRALDALLQQLR</sequence>
<gene>
    <name evidence="1" type="ORF">HNQ39_003180</name>
</gene>
<evidence type="ECO:0000313" key="2">
    <source>
        <dbReference type="Proteomes" id="UP000520814"/>
    </source>
</evidence>